<evidence type="ECO:0000259" key="2">
    <source>
        <dbReference type="Pfam" id="PF11760"/>
    </source>
</evidence>
<dbReference type="Proteomes" id="UP000199409">
    <property type="component" value="Unassembled WGS sequence"/>
</dbReference>
<dbReference type="InterPro" id="IPR052553">
    <property type="entry name" value="CbiG_hydrolase"/>
</dbReference>
<evidence type="ECO:0000259" key="1">
    <source>
        <dbReference type="Pfam" id="PF01890"/>
    </source>
</evidence>
<dbReference type="InterPro" id="IPR002750">
    <property type="entry name" value="CobE/GbiG_C"/>
</dbReference>
<dbReference type="Gene3D" id="3.30.420.180">
    <property type="entry name" value="CobE/GbiG C-terminal domain"/>
    <property type="match status" value="1"/>
</dbReference>
<dbReference type="SUPFAM" id="SSF159664">
    <property type="entry name" value="CobE/GbiG C-terminal domain-like"/>
    <property type="match status" value="1"/>
</dbReference>
<dbReference type="InterPro" id="IPR036518">
    <property type="entry name" value="CobE/GbiG_C_sf"/>
</dbReference>
<evidence type="ECO:0000313" key="4">
    <source>
        <dbReference type="Proteomes" id="UP000199409"/>
    </source>
</evidence>
<dbReference type="SUPFAM" id="SSF159672">
    <property type="entry name" value="CbiG N-terminal domain-like"/>
    <property type="match status" value="1"/>
</dbReference>
<dbReference type="STRING" id="37625.SAMN05660420_01845"/>
<keyword evidence="4" id="KW-1185">Reference proteome</keyword>
<dbReference type="EMBL" id="FNQN01000005">
    <property type="protein sequence ID" value="SEA35467.1"/>
    <property type="molecule type" value="Genomic_DNA"/>
</dbReference>
<dbReference type="Gene3D" id="3.40.50.11220">
    <property type="match status" value="1"/>
</dbReference>
<dbReference type="Pfam" id="PF11760">
    <property type="entry name" value="CbiG_N"/>
    <property type="match status" value="1"/>
</dbReference>
<reference evidence="3 4" key="1">
    <citation type="submission" date="2016-10" db="EMBL/GenBank/DDBJ databases">
        <authorList>
            <person name="de Groot N.N."/>
        </authorList>
    </citation>
    <scope>NUCLEOTIDE SEQUENCE [LARGE SCALE GENOMIC DNA]</scope>
    <source>
        <strain evidence="3 4">DSM 7343</strain>
    </source>
</reference>
<sequence length="260" mass="27584">MKLAAITFSPQGLLVCQQLQNKIPELQLYLHDALDFCEGAQSFTRVMELTPTIFSKYHGLIYVAPCGVVVRSLAGSIVSKLTDPAVVVVDVGARHVVSLLSGHEGGANDLAIRVANIIDAEPVISTTTEAVKDLIIGVGCRRGKAAVDIVAAIQKVMEQQALSLARVRYLATADVKADELGLLQAARILNIPLRIIAGETIRQCPQKFTSSEFVAGKVNLPAVAEPAALLAGRRTSLIVQKQALNGITVAVAQENCLSLA</sequence>
<keyword evidence="3" id="KW-0378">Hydrolase</keyword>
<dbReference type="OrthoDB" id="9781023at2"/>
<name>A0A1H4AHW5_9BACT</name>
<gene>
    <name evidence="3" type="ORF">SAMN05660420_01845</name>
</gene>
<dbReference type="PANTHER" id="PTHR37477">
    <property type="entry name" value="COBALT-PRECORRIN-5A HYDROLASE"/>
    <property type="match status" value="1"/>
</dbReference>
<evidence type="ECO:0000313" key="3">
    <source>
        <dbReference type="EMBL" id="SEA35467.1"/>
    </source>
</evidence>
<dbReference type="RefSeq" id="WP_092347191.1">
    <property type="nucleotide sequence ID" value="NZ_FNQN01000005.1"/>
</dbReference>
<dbReference type="PANTHER" id="PTHR37477:SF1">
    <property type="entry name" value="COBALT-PRECORRIN-5A HYDROLASE"/>
    <property type="match status" value="1"/>
</dbReference>
<dbReference type="Pfam" id="PF01890">
    <property type="entry name" value="CbiG_C"/>
    <property type="match status" value="1"/>
</dbReference>
<accession>A0A1H4AHW5</accession>
<dbReference type="InterPro" id="IPR038029">
    <property type="entry name" value="GbiG_N_sf"/>
</dbReference>
<proteinExistence type="predicted"/>
<feature type="domain" description="Cobalamin synthesis G N-terminal" evidence="2">
    <location>
        <begin position="50"/>
        <end position="129"/>
    </location>
</feature>
<feature type="domain" description="CobE/GbiG C-terminal" evidence="1">
    <location>
        <begin position="134"/>
        <end position="252"/>
    </location>
</feature>
<protein>
    <submittedName>
        <fullName evidence="3">Cobalt-precorrin 5A hydrolase</fullName>
    </submittedName>
</protein>
<dbReference type="InterPro" id="IPR021744">
    <property type="entry name" value="CbiG_N"/>
</dbReference>
<organism evidence="3 4">
    <name type="scientific">Desulfuromusa kysingii</name>
    <dbReference type="NCBI Taxonomy" id="37625"/>
    <lineage>
        <taxon>Bacteria</taxon>
        <taxon>Pseudomonadati</taxon>
        <taxon>Thermodesulfobacteriota</taxon>
        <taxon>Desulfuromonadia</taxon>
        <taxon>Desulfuromonadales</taxon>
        <taxon>Geopsychrobacteraceae</taxon>
        <taxon>Desulfuromusa</taxon>
    </lineage>
</organism>
<dbReference type="GO" id="GO:0016787">
    <property type="term" value="F:hydrolase activity"/>
    <property type="evidence" value="ECO:0007669"/>
    <property type="project" value="UniProtKB-KW"/>
</dbReference>
<dbReference type="AlphaFoldDB" id="A0A1H4AHW5"/>
<dbReference type="GO" id="GO:0009236">
    <property type="term" value="P:cobalamin biosynthetic process"/>
    <property type="evidence" value="ECO:0007669"/>
    <property type="project" value="InterPro"/>
</dbReference>